<organism evidence="1 2">
    <name type="scientific">Fimbriimonas ginsengisoli Gsoil 348</name>
    <dbReference type="NCBI Taxonomy" id="661478"/>
    <lineage>
        <taxon>Bacteria</taxon>
        <taxon>Bacillati</taxon>
        <taxon>Armatimonadota</taxon>
        <taxon>Fimbriimonadia</taxon>
        <taxon>Fimbriimonadales</taxon>
        <taxon>Fimbriimonadaceae</taxon>
        <taxon>Fimbriimonas</taxon>
    </lineage>
</organism>
<evidence type="ECO:0000313" key="1">
    <source>
        <dbReference type="EMBL" id="AIE84913.1"/>
    </source>
</evidence>
<dbReference type="eggNOG" id="ENOG502ZI89">
    <property type="taxonomic scope" value="Bacteria"/>
</dbReference>
<gene>
    <name evidence="1" type="ORF">OP10G_1545</name>
</gene>
<name>A0A068NMW8_FIMGI</name>
<evidence type="ECO:0000313" key="2">
    <source>
        <dbReference type="Proteomes" id="UP000027982"/>
    </source>
</evidence>
<dbReference type="HOGENOM" id="CLU_099442_0_0_0"/>
<proteinExistence type="predicted"/>
<accession>A0A068NMW8</accession>
<dbReference type="KEGG" id="fgi:OP10G_1545"/>
<dbReference type="EMBL" id="CP007139">
    <property type="protein sequence ID" value="AIE84913.1"/>
    <property type="molecule type" value="Genomic_DNA"/>
</dbReference>
<dbReference type="Proteomes" id="UP000027982">
    <property type="component" value="Chromosome"/>
</dbReference>
<keyword evidence="2" id="KW-1185">Reference proteome</keyword>
<protein>
    <submittedName>
        <fullName evidence="1">Uncharacterized protein</fullName>
    </submittedName>
</protein>
<sequence>MNRALKRAAEVKLYQPARKKMNLRSLEEALVHGAKYFMAPKRGGEVRGTPTAWAAPPLNEEIASSDALPPVWPNPIGEARGLSVEPLHPSAPKVALRDPNFYAVLALVDALRMGDNRERILAQKELHRLFAPSED</sequence>
<dbReference type="STRING" id="661478.OP10G_1545"/>
<reference evidence="1 2" key="1">
    <citation type="journal article" date="2014" name="PLoS ONE">
        <title>The first complete genome sequence of the class fimbriimonadia in the phylum armatimonadetes.</title>
        <authorList>
            <person name="Hu Z.Y."/>
            <person name="Wang Y.Z."/>
            <person name="Im W.T."/>
            <person name="Wang S.Y."/>
            <person name="Zhao G.P."/>
            <person name="Zheng H.J."/>
            <person name="Quan Z.X."/>
        </authorList>
    </citation>
    <scope>NUCLEOTIDE SEQUENCE [LARGE SCALE GENOMIC DNA]</scope>
    <source>
        <strain evidence="1">Gsoil 348</strain>
    </source>
</reference>
<dbReference type="AlphaFoldDB" id="A0A068NMW8"/>